<protein>
    <recommendedName>
        <fullName evidence="5 9">L-2,4-diaminobutyric acid acetyltransferase</fullName>
        <shortName evidence="9">DABA acetyltransferase</shortName>
        <ecNumber evidence="4 9">2.3.1.178</ecNumber>
    </recommendedName>
</protein>
<dbReference type="InterPro" id="IPR012772">
    <property type="entry name" value="Ectoine_EctA"/>
</dbReference>
<reference evidence="12" key="1">
    <citation type="journal article" date="2019" name="Int. J. Syst. Evol. Microbiol.">
        <title>The Global Catalogue of Microorganisms (GCM) 10K type strain sequencing project: providing services to taxonomists for standard genome sequencing and annotation.</title>
        <authorList>
            <consortium name="The Broad Institute Genomics Platform"/>
            <consortium name="The Broad Institute Genome Sequencing Center for Infectious Disease"/>
            <person name="Wu L."/>
            <person name="Ma J."/>
        </authorList>
    </citation>
    <scope>NUCLEOTIDE SEQUENCE [LARGE SCALE GENOMIC DNA]</scope>
    <source>
        <strain evidence="12">JCM 12165</strain>
    </source>
</reference>
<evidence type="ECO:0000256" key="5">
    <source>
        <dbReference type="ARBA" id="ARBA00017935"/>
    </source>
</evidence>
<comment type="similarity">
    <text evidence="3 9">Belongs to the acetyltransferase family. EctA subfamily.</text>
</comment>
<dbReference type="EC" id="2.3.1.178" evidence="4 9"/>
<keyword evidence="7 9" id="KW-0012">Acyltransferase</keyword>
<evidence type="ECO:0000256" key="1">
    <source>
        <dbReference type="ARBA" id="ARBA00003741"/>
    </source>
</evidence>
<dbReference type="Proteomes" id="UP001597145">
    <property type="component" value="Unassembled WGS sequence"/>
</dbReference>
<keyword evidence="12" id="KW-1185">Reference proteome</keyword>
<dbReference type="Pfam" id="PF00583">
    <property type="entry name" value="Acetyltransf_1"/>
    <property type="match status" value="1"/>
</dbReference>
<comment type="pathway">
    <text evidence="2 9">Amine and polyamine biosynthesis; ectoine biosynthesis; L-ectoine from L-aspartate 4-semialdehyde: step 2/3.</text>
</comment>
<evidence type="ECO:0000256" key="4">
    <source>
        <dbReference type="ARBA" id="ARBA00012355"/>
    </source>
</evidence>
<dbReference type="SUPFAM" id="SSF55729">
    <property type="entry name" value="Acyl-CoA N-acyltransferases (Nat)"/>
    <property type="match status" value="1"/>
</dbReference>
<evidence type="ECO:0000313" key="11">
    <source>
        <dbReference type="EMBL" id="MFD1532896.1"/>
    </source>
</evidence>
<evidence type="ECO:0000256" key="9">
    <source>
        <dbReference type="RuleBase" id="RU365045"/>
    </source>
</evidence>
<comment type="function">
    <text evidence="1 9">Catalyzes the acetylation of L-2,4-diaminobutyrate (DABA) to gamma-N-acetyl-alpha,gamma-diaminobutyric acid (ADABA) with acetyl coenzyme A.</text>
</comment>
<dbReference type="InterPro" id="IPR000182">
    <property type="entry name" value="GNAT_dom"/>
</dbReference>
<dbReference type="Gene3D" id="3.40.630.30">
    <property type="match status" value="1"/>
</dbReference>
<evidence type="ECO:0000256" key="2">
    <source>
        <dbReference type="ARBA" id="ARBA00004978"/>
    </source>
</evidence>
<dbReference type="NCBIfam" id="TIGR02406">
    <property type="entry name" value="ectoine_EctA"/>
    <property type="match status" value="1"/>
</dbReference>
<evidence type="ECO:0000256" key="6">
    <source>
        <dbReference type="ARBA" id="ARBA00022679"/>
    </source>
</evidence>
<accession>A0ABW4FQX2</accession>
<proteinExistence type="inferred from homology"/>
<evidence type="ECO:0000259" key="10">
    <source>
        <dbReference type="PROSITE" id="PS51186"/>
    </source>
</evidence>
<evidence type="ECO:0000256" key="8">
    <source>
        <dbReference type="ARBA" id="ARBA00048924"/>
    </source>
</evidence>
<sequence length="243" mass="26504">MTLLLNHDLLSTALRNRRSGYLLCARELREWRRNRSVSRPNMIVIVVTFYCGDGSTSSSAPISGLLTSTDMAAPVESPTGVIRNPAQVCIDSPAPADGVPCWRLAESTGVLDVNSRYAYLLWFRDFAETSVVARIDGTVVGFISGYLRPEESKTLMVWQVAVAGEARGRGVAAAMLDALCDRVPGVEHLEATVTPGNTGSITLFTRFAERHSAALGRRELFGPDLLGDCHEPEILFRIGPIKR</sequence>
<dbReference type="RefSeq" id="WP_343984586.1">
    <property type="nucleotide sequence ID" value="NZ_BAAAJG010000025.1"/>
</dbReference>
<comment type="caution">
    <text evidence="11">The sequence shown here is derived from an EMBL/GenBank/DDBJ whole genome shotgun (WGS) entry which is preliminary data.</text>
</comment>
<gene>
    <name evidence="9 11" type="primary">ectA</name>
    <name evidence="11" type="ORF">ACFSCY_26070</name>
</gene>
<name>A0ABW4FQX2_9PSEU</name>
<dbReference type="InterPro" id="IPR016181">
    <property type="entry name" value="Acyl_CoA_acyltransferase"/>
</dbReference>
<organism evidence="11 12">
    <name type="scientific">Pseudonocardia aurantiaca</name>
    <dbReference type="NCBI Taxonomy" id="75290"/>
    <lineage>
        <taxon>Bacteria</taxon>
        <taxon>Bacillati</taxon>
        <taxon>Actinomycetota</taxon>
        <taxon>Actinomycetes</taxon>
        <taxon>Pseudonocardiales</taxon>
        <taxon>Pseudonocardiaceae</taxon>
        <taxon>Pseudonocardia</taxon>
    </lineage>
</organism>
<dbReference type="PROSITE" id="PS51186">
    <property type="entry name" value="GNAT"/>
    <property type="match status" value="1"/>
</dbReference>
<evidence type="ECO:0000256" key="3">
    <source>
        <dbReference type="ARBA" id="ARBA00010712"/>
    </source>
</evidence>
<feature type="domain" description="N-acetyltransferase" evidence="10">
    <location>
        <begin position="88"/>
        <end position="238"/>
    </location>
</feature>
<keyword evidence="6 9" id="KW-0808">Transferase</keyword>
<dbReference type="GO" id="GO:0033816">
    <property type="term" value="F:diaminobutyrate acetyltransferase activity"/>
    <property type="evidence" value="ECO:0007669"/>
    <property type="project" value="UniProtKB-EC"/>
</dbReference>
<comment type="catalytic activity">
    <reaction evidence="8 9">
        <text>L-2,4-diaminobutanoate + acetyl-CoA = (2S)-4-acetamido-2-aminobutanoate + CoA + H(+)</text>
        <dbReference type="Rhea" id="RHEA:16901"/>
        <dbReference type="ChEBI" id="CHEBI:15378"/>
        <dbReference type="ChEBI" id="CHEBI:57287"/>
        <dbReference type="ChEBI" id="CHEBI:57288"/>
        <dbReference type="ChEBI" id="CHEBI:58761"/>
        <dbReference type="ChEBI" id="CHEBI:58929"/>
        <dbReference type="EC" id="2.3.1.178"/>
    </reaction>
</comment>
<dbReference type="EMBL" id="JBHUCP010000022">
    <property type="protein sequence ID" value="MFD1532896.1"/>
    <property type="molecule type" value="Genomic_DNA"/>
</dbReference>
<evidence type="ECO:0000313" key="12">
    <source>
        <dbReference type="Proteomes" id="UP001597145"/>
    </source>
</evidence>
<dbReference type="CDD" id="cd04301">
    <property type="entry name" value="NAT_SF"/>
    <property type="match status" value="1"/>
</dbReference>
<evidence type="ECO:0000256" key="7">
    <source>
        <dbReference type="ARBA" id="ARBA00023315"/>
    </source>
</evidence>